<gene>
    <name evidence="1" type="ORF">CVT25_010459</name>
</gene>
<reference evidence="1 2" key="1">
    <citation type="journal article" date="2018" name="Evol. Lett.">
        <title>Horizontal gene cluster transfer increased hallucinogenic mushroom diversity.</title>
        <authorList>
            <person name="Reynolds H.T."/>
            <person name="Vijayakumar V."/>
            <person name="Gluck-Thaler E."/>
            <person name="Korotkin H.B."/>
            <person name="Matheny P.B."/>
            <person name="Slot J.C."/>
        </authorList>
    </citation>
    <scope>NUCLEOTIDE SEQUENCE [LARGE SCALE GENOMIC DNA]</scope>
    <source>
        <strain evidence="1 2">2631</strain>
    </source>
</reference>
<dbReference type="Proteomes" id="UP000283269">
    <property type="component" value="Unassembled WGS sequence"/>
</dbReference>
<dbReference type="EMBL" id="NHYD01002023">
    <property type="protein sequence ID" value="PPQ88808.1"/>
    <property type="molecule type" value="Genomic_DNA"/>
</dbReference>
<proteinExistence type="predicted"/>
<name>A0A409XDE0_PSICY</name>
<evidence type="ECO:0000313" key="1">
    <source>
        <dbReference type="EMBL" id="PPQ88808.1"/>
    </source>
</evidence>
<organism evidence="1 2">
    <name type="scientific">Psilocybe cyanescens</name>
    <dbReference type="NCBI Taxonomy" id="93625"/>
    <lineage>
        <taxon>Eukaryota</taxon>
        <taxon>Fungi</taxon>
        <taxon>Dikarya</taxon>
        <taxon>Basidiomycota</taxon>
        <taxon>Agaricomycotina</taxon>
        <taxon>Agaricomycetes</taxon>
        <taxon>Agaricomycetidae</taxon>
        <taxon>Agaricales</taxon>
        <taxon>Agaricineae</taxon>
        <taxon>Strophariaceae</taxon>
        <taxon>Psilocybe</taxon>
    </lineage>
</organism>
<dbReference type="InParanoid" id="A0A409XDE0"/>
<protein>
    <submittedName>
        <fullName evidence="1">Uncharacterized protein</fullName>
    </submittedName>
</protein>
<evidence type="ECO:0000313" key="2">
    <source>
        <dbReference type="Proteomes" id="UP000283269"/>
    </source>
</evidence>
<keyword evidence="2" id="KW-1185">Reference proteome</keyword>
<dbReference type="OrthoDB" id="3013631at2759"/>
<feature type="non-terminal residue" evidence="1">
    <location>
        <position position="171"/>
    </location>
</feature>
<accession>A0A409XDE0</accession>
<dbReference type="AlphaFoldDB" id="A0A409XDE0"/>
<comment type="caution">
    <text evidence="1">The sequence shown here is derived from an EMBL/GenBank/DDBJ whole genome shotgun (WGS) entry which is preliminary data.</text>
</comment>
<sequence length="171" mass="19301">MATIRNGRISTTFKYAKIIGVSELSLESLDREYSDKDLQSVASVSSAASMKAAQERRKISPAEGCFITKQPGYHLERAHWVNAVRKDASLKFEVSLNMLKNSSIQETLLRDLGIVRQKFSLDTPSNLTPMDRNLHYTLDKLGFLAVTCSKATLQSLIYLVEKENAEWQDRD</sequence>